<accession>A0AAV0AY16</accession>
<dbReference type="Proteomes" id="UP001153365">
    <property type="component" value="Unassembled WGS sequence"/>
</dbReference>
<comment type="caution">
    <text evidence="2">The sequence shown here is derived from an EMBL/GenBank/DDBJ whole genome shotgun (WGS) entry which is preliminary data.</text>
</comment>
<name>A0AAV0AY16_PHAPC</name>
<keyword evidence="3" id="KW-1185">Reference proteome</keyword>
<evidence type="ECO:0000313" key="3">
    <source>
        <dbReference type="Proteomes" id="UP001153365"/>
    </source>
</evidence>
<feature type="region of interest" description="Disordered" evidence="1">
    <location>
        <begin position="28"/>
        <end position="50"/>
    </location>
</feature>
<evidence type="ECO:0000313" key="2">
    <source>
        <dbReference type="EMBL" id="CAH7675307.1"/>
    </source>
</evidence>
<sequence length="174" mass="18539">MSKNTYVLSKIEHGIQKLKLDTSWTTKSGPKAEELRPGLTLPAGKAPLGRDSSKKSIRYLQNISIHRLSTTGNSQQARFISAGVFIILLAVSGSGEWLARESIDLPLTPGMGAVNKSFGKLNSPAGNNQNKESGRSAAQGSGSTFSLKALWGLSPFSKRKTQGSPKAGGYHLID</sequence>
<evidence type="ECO:0000256" key="1">
    <source>
        <dbReference type="SAM" id="MobiDB-lite"/>
    </source>
</evidence>
<proteinExistence type="predicted"/>
<organism evidence="2 3">
    <name type="scientific">Phakopsora pachyrhizi</name>
    <name type="common">Asian soybean rust disease fungus</name>
    <dbReference type="NCBI Taxonomy" id="170000"/>
    <lineage>
        <taxon>Eukaryota</taxon>
        <taxon>Fungi</taxon>
        <taxon>Dikarya</taxon>
        <taxon>Basidiomycota</taxon>
        <taxon>Pucciniomycotina</taxon>
        <taxon>Pucciniomycetes</taxon>
        <taxon>Pucciniales</taxon>
        <taxon>Phakopsoraceae</taxon>
        <taxon>Phakopsora</taxon>
    </lineage>
</organism>
<gene>
    <name evidence="2" type="ORF">PPACK8108_LOCUS10295</name>
</gene>
<reference evidence="2" key="1">
    <citation type="submission" date="2022-06" db="EMBL/GenBank/DDBJ databases">
        <authorList>
            <consortium name="SYNGENTA / RWTH Aachen University"/>
        </authorList>
    </citation>
    <scope>NUCLEOTIDE SEQUENCE</scope>
</reference>
<feature type="compositionally biased region" description="Polar residues" evidence="1">
    <location>
        <begin position="124"/>
        <end position="141"/>
    </location>
</feature>
<dbReference type="EMBL" id="CALTRL010002302">
    <property type="protein sequence ID" value="CAH7675307.1"/>
    <property type="molecule type" value="Genomic_DNA"/>
</dbReference>
<feature type="region of interest" description="Disordered" evidence="1">
    <location>
        <begin position="118"/>
        <end position="141"/>
    </location>
</feature>
<protein>
    <submittedName>
        <fullName evidence="2">Uncharacterized protein</fullName>
    </submittedName>
</protein>
<dbReference type="AlphaFoldDB" id="A0AAV0AY16"/>